<keyword evidence="2" id="KW-1185">Reference proteome</keyword>
<protein>
    <submittedName>
        <fullName evidence="1">Uncharacterized protein</fullName>
    </submittedName>
</protein>
<dbReference type="RefSeq" id="WP_163891722.1">
    <property type="nucleotide sequence ID" value="NZ_JAAFYS010000002.1"/>
</dbReference>
<gene>
    <name evidence="1" type="ORF">GZA08_07675</name>
</gene>
<dbReference type="Proteomes" id="UP000474757">
    <property type="component" value="Unassembled WGS sequence"/>
</dbReference>
<dbReference type="AlphaFoldDB" id="A0A6B2JQ87"/>
<name>A0A6B2JQ87_9RHOB</name>
<organism evidence="1 2">
    <name type="scientific">Pseudoroseicyclus tamaricis</name>
    <dbReference type="NCBI Taxonomy" id="2705421"/>
    <lineage>
        <taxon>Bacteria</taxon>
        <taxon>Pseudomonadati</taxon>
        <taxon>Pseudomonadota</taxon>
        <taxon>Alphaproteobacteria</taxon>
        <taxon>Rhodobacterales</taxon>
        <taxon>Paracoccaceae</taxon>
        <taxon>Pseudoroseicyclus</taxon>
    </lineage>
</organism>
<accession>A0A6B2JQ87</accession>
<reference evidence="1 2" key="1">
    <citation type="submission" date="2020-02" db="EMBL/GenBank/DDBJ databases">
        <title>Pseudoroseicyclus tamarix, sp. nov., isolated from offshore sediment of a Tamarix chinensis forest.</title>
        <authorList>
            <person name="Gai Y."/>
        </authorList>
    </citation>
    <scope>NUCLEOTIDE SEQUENCE [LARGE SCALE GENOMIC DNA]</scope>
    <source>
        <strain evidence="1 2">CLL3-39</strain>
    </source>
</reference>
<evidence type="ECO:0000313" key="2">
    <source>
        <dbReference type="Proteomes" id="UP000474757"/>
    </source>
</evidence>
<comment type="caution">
    <text evidence="1">The sequence shown here is derived from an EMBL/GenBank/DDBJ whole genome shotgun (WGS) entry which is preliminary data.</text>
</comment>
<sequence length="82" mass="9165">MPNDVIYDAAREAHVIRGEDVGERYRIVIPDALIDAEAGEPVGDRLAWIEAHLPQILQAYTAKMNGGFVHEPWGRVLVEEVD</sequence>
<evidence type="ECO:0000313" key="1">
    <source>
        <dbReference type="EMBL" id="NDV00847.1"/>
    </source>
</evidence>
<dbReference type="EMBL" id="JAAGAB010000002">
    <property type="protein sequence ID" value="NDV00847.1"/>
    <property type="molecule type" value="Genomic_DNA"/>
</dbReference>
<proteinExistence type="predicted"/>